<sequence length="181" mass="20148">MNAADRTRLLSLGVLDHPELSLNESLRSRAESDCSDLKIPSSRRDPPLPRFSDAGVADLKSIRASRSIPENLGFNGSPPRSLPRDSSPSARYSTIADGNAARSSSPYRGGSPDRNAARERICSIGFNRMRGIGGGEDIVIFEARRSRDQERDTEARRVYEDRLRAYESRIDDLQRAEKQSQ</sequence>
<organism evidence="2 3">
    <name type="scientific">Blyttiomyces helicus</name>
    <dbReference type="NCBI Taxonomy" id="388810"/>
    <lineage>
        <taxon>Eukaryota</taxon>
        <taxon>Fungi</taxon>
        <taxon>Fungi incertae sedis</taxon>
        <taxon>Chytridiomycota</taxon>
        <taxon>Chytridiomycota incertae sedis</taxon>
        <taxon>Chytridiomycetes</taxon>
        <taxon>Chytridiomycetes incertae sedis</taxon>
        <taxon>Blyttiomyces</taxon>
    </lineage>
</organism>
<reference evidence="3" key="1">
    <citation type="journal article" date="2018" name="Nat. Microbiol.">
        <title>Leveraging single-cell genomics to expand the fungal tree of life.</title>
        <authorList>
            <person name="Ahrendt S.R."/>
            <person name="Quandt C.A."/>
            <person name="Ciobanu D."/>
            <person name="Clum A."/>
            <person name="Salamov A."/>
            <person name="Andreopoulos B."/>
            <person name="Cheng J.F."/>
            <person name="Woyke T."/>
            <person name="Pelin A."/>
            <person name="Henrissat B."/>
            <person name="Reynolds N.K."/>
            <person name="Benny G.L."/>
            <person name="Smith M.E."/>
            <person name="James T.Y."/>
            <person name="Grigoriev I.V."/>
        </authorList>
    </citation>
    <scope>NUCLEOTIDE SEQUENCE [LARGE SCALE GENOMIC DNA]</scope>
</reference>
<dbReference type="Proteomes" id="UP000269721">
    <property type="component" value="Unassembled WGS sequence"/>
</dbReference>
<feature type="non-terminal residue" evidence="2">
    <location>
        <position position="181"/>
    </location>
</feature>
<proteinExistence type="predicted"/>
<accession>A0A4P9WA90</accession>
<dbReference type="EMBL" id="KZ996703">
    <property type="protein sequence ID" value="RKO88455.1"/>
    <property type="molecule type" value="Genomic_DNA"/>
</dbReference>
<keyword evidence="3" id="KW-1185">Reference proteome</keyword>
<feature type="region of interest" description="Disordered" evidence="1">
    <location>
        <begin position="26"/>
        <end position="53"/>
    </location>
</feature>
<feature type="compositionally biased region" description="Basic and acidic residues" evidence="1">
    <location>
        <begin position="26"/>
        <end position="47"/>
    </location>
</feature>
<evidence type="ECO:0000313" key="2">
    <source>
        <dbReference type="EMBL" id="RKO88455.1"/>
    </source>
</evidence>
<protein>
    <submittedName>
        <fullName evidence="2">Uncharacterized protein</fullName>
    </submittedName>
</protein>
<evidence type="ECO:0000313" key="3">
    <source>
        <dbReference type="Proteomes" id="UP000269721"/>
    </source>
</evidence>
<gene>
    <name evidence="2" type="ORF">BDK51DRAFT_27336</name>
</gene>
<dbReference type="AlphaFoldDB" id="A0A4P9WA90"/>
<evidence type="ECO:0000256" key="1">
    <source>
        <dbReference type="SAM" id="MobiDB-lite"/>
    </source>
</evidence>
<feature type="region of interest" description="Disordered" evidence="1">
    <location>
        <begin position="68"/>
        <end position="115"/>
    </location>
</feature>
<name>A0A4P9WA90_9FUNG</name>